<organism evidence="1 2">
    <name type="scientific">Nitrospira defluvii</name>
    <dbReference type="NCBI Taxonomy" id="330214"/>
    <lineage>
        <taxon>Bacteria</taxon>
        <taxon>Pseudomonadati</taxon>
        <taxon>Nitrospirota</taxon>
        <taxon>Nitrospiria</taxon>
        <taxon>Nitrospirales</taxon>
        <taxon>Nitrospiraceae</taxon>
        <taxon>Nitrospira</taxon>
    </lineage>
</organism>
<evidence type="ECO:0000313" key="1">
    <source>
        <dbReference type="EMBL" id="CAE6782024.1"/>
    </source>
</evidence>
<keyword evidence="2" id="KW-1185">Reference proteome</keyword>
<keyword evidence="1" id="KW-0449">Lipoprotein</keyword>
<proteinExistence type="predicted"/>
<sequence>MRHRTIKSLRTAPLRHSISLVGFLLSESREIAPGTCPSRCRESCPTILPNLKSLDRLTFGRLRQSLLLCLLALLFGACGSLKVAVQSEVPHRDAEGKPLPVVVRLYQLSNKERFQKGDFLSLTRSDHKVLEKDILWRKEITLFPNSELVLKEERKKGAEYFGVMALFREKGKAWRQVVDLNKLWILSVKIKIREREIIVD</sequence>
<dbReference type="Proteomes" id="UP000675880">
    <property type="component" value="Unassembled WGS sequence"/>
</dbReference>
<protein>
    <submittedName>
        <fullName evidence="1">Type VI secretion system lipoprotein TssJ</fullName>
    </submittedName>
</protein>
<dbReference type="PANTHER" id="PTHR37625">
    <property type="entry name" value="OUTER MEMBRANE LIPOPROTEIN-RELATED"/>
    <property type="match status" value="1"/>
</dbReference>
<accession>A0ABM8S0X8</accession>
<dbReference type="InterPro" id="IPR017734">
    <property type="entry name" value="T6SS_SciN"/>
</dbReference>
<reference evidence="1 2" key="1">
    <citation type="submission" date="2021-02" db="EMBL/GenBank/DDBJ databases">
        <authorList>
            <person name="Han P."/>
        </authorList>
    </citation>
    <scope>NUCLEOTIDE SEQUENCE [LARGE SCALE GENOMIC DNA]</scope>
    <source>
        <strain evidence="1">Candidatus Nitrospira sp. ZN2</strain>
    </source>
</reference>
<dbReference type="PANTHER" id="PTHR37625:SF4">
    <property type="entry name" value="OUTER MEMBRANE LIPOPROTEIN"/>
    <property type="match status" value="1"/>
</dbReference>
<name>A0ABM8S0X8_9BACT</name>
<dbReference type="Pfam" id="PF12790">
    <property type="entry name" value="T6SS-SciN"/>
    <property type="match status" value="1"/>
</dbReference>
<dbReference type="NCBIfam" id="TIGR03352">
    <property type="entry name" value="VI_chp_3"/>
    <property type="match status" value="1"/>
</dbReference>
<dbReference type="InterPro" id="IPR038706">
    <property type="entry name" value="Type_VI_SciN-like_sf"/>
</dbReference>
<gene>
    <name evidence="1" type="primary">tssJ</name>
    <name evidence="1" type="ORF">NSPZN2_40802</name>
</gene>
<evidence type="ECO:0000313" key="2">
    <source>
        <dbReference type="Proteomes" id="UP000675880"/>
    </source>
</evidence>
<dbReference type="EMBL" id="CAJNBJ010000017">
    <property type="protein sequence ID" value="CAE6782024.1"/>
    <property type="molecule type" value="Genomic_DNA"/>
</dbReference>
<dbReference type="Gene3D" id="2.60.40.4150">
    <property type="entry name" value="Type VI secretion system, lipoprotein SciN"/>
    <property type="match status" value="1"/>
</dbReference>
<comment type="caution">
    <text evidence="1">The sequence shown here is derived from an EMBL/GenBank/DDBJ whole genome shotgun (WGS) entry which is preliminary data.</text>
</comment>